<gene>
    <name evidence="1" type="ORF">GBF38_001327</name>
</gene>
<name>A0ACB7EUF6_NIBAL</name>
<evidence type="ECO:0000313" key="1">
    <source>
        <dbReference type="EMBL" id="KAG8005491.1"/>
    </source>
</evidence>
<keyword evidence="2" id="KW-1185">Reference proteome</keyword>
<organism evidence="1 2">
    <name type="scientific">Nibea albiflora</name>
    <name type="common">Yellow drum</name>
    <name type="synonym">Corvina albiflora</name>
    <dbReference type="NCBI Taxonomy" id="240163"/>
    <lineage>
        <taxon>Eukaryota</taxon>
        <taxon>Metazoa</taxon>
        <taxon>Chordata</taxon>
        <taxon>Craniata</taxon>
        <taxon>Vertebrata</taxon>
        <taxon>Euteleostomi</taxon>
        <taxon>Actinopterygii</taxon>
        <taxon>Neopterygii</taxon>
        <taxon>Teleostei</taxon>
        <taxon>Neoteleostei</taxon>
        <taxon>Acanthomorphata</taxon>
        <taxon>Eupercaria</taxon>
        <taxon>Sciaenidae</taxon>
        <taxon>Nibea</taxon>
    </lineage>
</organism>
<accession>A0ACB7EUF6</accession>
<proteinExistence type="predicted"/>
<dbReference type="EMBL" id="CM024810">
    <property type="protein sequence ID" value="KAG8005491.1"/>
    <property type="molecule type" value="Genomic_DNA"/>
</dbReference>
<reference evidence="1" key="1">
    <citation type="submission" date="2020-04" db="EMBL/GenBank/DDBJ databases">
        <title>A chromosome-scale assembly and high-density genetic map of the yellow drum (Nibea albiflora) genome.</title>
        <authorList>
            <person name="Xu D."/>
            <person name="Zhang W."/>
            <person name="Chen R."/>
            <person name="Tan P."/>
            <person name="Wang L."/>
            <person name="Song H."/>
            <person name="Tian L."/>
            <person name="Zhu Q."/>
            <person name="Wang B."/>
        </authorList>
    </citation>
    <scope>NUCLEOTIDE SEQUENCE</scope>
    <source>
        <strain evidence="1">ZJHYS-2018</strain>
    </source>
</reference>
<protein>
    <submittedName>
        <fullName evidence="1">Uncharacterized protein</fullName>
    </submittedName>
</protein>
<sequence>MKVKVFEASTLSNRRKKSVPLNAVNAAFNLPGQSLSQSPLLLHISEDQEAHAVPPPQGGRHHDDQVQGHKRCERLRLLDHQDQASKSTLQNVLLNEDSLHLHLHLHPSLRLYLQTEEKEMEEEEEEEEASSPANNMRVRSIQCRNNTASIVAPHLYAEEEQEEEEEEEEEEEGGSEKSRTLNRGREMTHS</sequence>
<evidence type="ECO:0000313" key="2">
    <source>
        <dbReference type="Proteomes" id="UP000805704"/>
    </source>
</evidence>
<dbReference type="Proteomes" id="UP000805704">
    <property type="component" value="Chromosome 22"/>
</dbReference>
<comment type="caution">
    <text evidence="1">The sequence shown here is derived from an EMBL/GenBank/DDBJ whole genome shotgun (WGS) entry which is preliminary data.</text>
</comment>